<evidence type="ECO:0000313" key="1">
    <source>
        <dbReference type="EMBL" id="CCO21013.1"/>
    </source>
</evidence>
<reference evidence="1" key="2">
    <citation type="journal article" date="2013" name="Biotechnol. Biofuels">
        <title>Mining for hemicellulases in the fungus-growing termite Pseudacanthotermes militaris using functional metagenomics.</title>
        <authorList>
            <person name="Bastien G."/>
            <person name="Arnal G."/>
            <person name="Bozonnet S."/>
            <person name="Laguerre S."/>
            <person name="Ferreira F."/>
            <person name="Faure R."/>
            <person name="Henrissat B."/>
            <person name="Lefevre F."/>
            <person name="Robe P."/>
            <person name="Bouchez O."/>
            <person name="Noirot C."/>
            <person name="Dumon C."/>
            <person name="O'Donohue M."/>
        </authorList>
    </citation>
    <scope>NUCLEOTIDE SEQUENCE</scope>
</reference>
<protein>
    <submittedName>
        <fullName evidence="1">Uncharacterized protein</fullName>
    </submittedName>
</protein>
<proteinExistence type="predicted"/>
<name>S0DDF0_9ZZZZ</name>
<gene>
    <name evidence="1" type="ORF">BN138_201</name>
</gene>
<dbReference type="EMBL" id="HF548279">
    <property type="protein sequence ID" value="CCO21013.1"/>
    <property type="molecule type" value="Genomic_DNA"/>
</dbReference>
<organism evidence="1">
    <name type="scientific">termite gut metagenome</name>
    <dbReference type="NCBI Taxonomy" id="433724"/>
    <lineage>
        <taxon>unclassified sequences</taxon>
        <taxon>metagenomes</taxon>
        <taxon>organismal metagenomes</taxon>
    </lineage>
</organism>
<reference evidence="1" key="1">
    <citation type="submission" date="2012-10" db="EMBL/GenBank/DDBJ databases">
        <authorList>
            <person name="Sandrine L."/>
        </authorList>
    </citation>
    <scope>NUCLEOTIDE SEQUENCE</scope>
</reference>
<dbReference type="AlphaFoldDB" id="S0DDF0"/>
<accession>S0DDF0</accession>
<sequence>MWSFPVRVLWPNHPFTKNGVSGMSPVMIGSLRGGGGDMYMAACAYIYYRLYVITGDEHYCDYAEFIHNNTRQANDVDGGFGYALPGMSHEGCGFGTQTLDGHYHWLPWVTYVEADPTSRLYDTFGA</sequence>